<dbReference type="CDD" id="cd06762">
    <property type="entry name" value="PDZ6_PDZD2-PDZ3_hPro-IL-16-like"/>
    <property type="match status" value="1"/>
</dbReference>
<feature type="compositionally biased region" description="Polar residues" evidence="1">
    <location>
        <begin position="478"/>
        <end position="492"/>
    </location>
</feature>
<feature type="region of interest" description="Disordered" evidence="1">
    <location>
        <begin position="705"/>
        <end position="740"/>
    </location>
</feature>
<feature type="domain" description="PDZ" evidence="2">
    <location>
        <begin position="937"/>
        <end position="1022"/>
    </location>
</feature>
<feature type="region of interest" description="Disordered" evidence="1">
    <location>
        <begin position="114"/>
        <end position="168"/>
    </location>
</feature>
<name>A0A0K2TJK1_LEPSM</name>
<dbReference type="InterPro" id="IPR036034">
    <property type="entry name" value="PDZ_sf"/>
</dbReference>
<feature type="compositionally biased region" description="Polar residues" evidence="1">
    <location>
        <begin position="293"/>
        <end position="317"/>
    </location>
</feature>
<feature type="compositionally biased region" description="Low complexity" evidence="1">
    <location>
        <begin position="114"/>
        <end position="125"/>
    </location>
</feature>
<dbReference type="AlphaFoldDB" id="A0A0K2TJK1"/>
<dbReference type="EMBL" id="HACA01008867">
    <property type="protein sequence ID" value="CDW26228.1"/>
    <property type="molecule type" value="Transcribed_RNA"/>
</dbReference>
<protein>
    <recommendedName>
        <fullName evidence="2">PDZ domain-containing protein</fullName>
    </recommendedName>
</protein>
<feature type="compositionally biased region" description="Low complexity" evidence="1">
    <location>
        <begin position="439"/>
        <end position="450"/>
    </location>
</feature>
<feature type="region of interest" description="Disordered" evidence="1">
    <location>
        <begin position="23"/>
        <end position="68"/>
    </location>
</feature>
<proteinExistence type="predicted"/>
<feature type="compositionally biased region" description="Basic and acidic residues" evidence="1">
    <location>
        <begin position="126"/>
        <end position="140"/>
    </location>
</feature>
<feature type="domain" description="PDZ" evidence="2">
    <location>
        <begin position="802"/>
        <end position="887"/>
    </location>
</feature>
<reference evidence="3" key="1">
    <citation type="submission" date="2014-05" db="EMBL/GenBank/DDBJ databases">
        <authorList>
            <person name="Chronopoulou M."/>
        </authorList>
    </citation>
    <scope>NUCLEOTIDE SEQUENCE</scope>
    <source>
        <tissue evidence="3">Whole organism</tissue>
    </source>
</reference>
<organism evidence="3">
    <name type="scientific">Lepeophtheirus salmonis</name>
    <name type="common">Salmon louse</name>
    <name type="synonym">Caligus salmonis</name>
    <dbReference type="NCBI Taxonomy" id="72036"/>
    <lineage>
        <taxon>Eukaryota</taxon>
        <taxon>Metazoa</taxon>
        <taxon>Ecdysozoa</taxon>
        <taxon>Arthropoda</taxon>
        <taxon>Crustacea</taxon>
        <taxon>Multicrustacea</taxon>
        <taxon>Hexanauplia</taxon>
        <taxon>Copepoda</taxon>
        <taxon>Siphonostomatoida</taxon>
        <taxon>Caligidae</taxon>
        <taxon>Lepeophtheirus</taxon>
    </lineage>
</organism>
<dbReference type="PANTHER" id="PTHR11324">
    <property type="entry name" value="IL16-RELATED"/>
    <property type="match status" value="1"/>
</dbReference>
<feature type="compositionally biased region" description="Low complexity" evidence="1">
    <location>
        <begin position="24"/>
        <end position="35"/>
    </location>
</feature>
<dbReference type="OrthoDB" id="42382at2759"/>
<dbReference type="SMART" id="SM00228">
    <property type="entry name" value="PDZ"/>
    <property type="match status" value="2"/>
</dbReference>
<feature type="region of interest" description="Disordered" evidence="1">
    <location>
        <begin position="389"/>
        <end position="502"/>
    </location>
</feature>
<evidence type="ECO:0000259" key="2">
    <source>
        <dbReference type="PROSITE" id="PS50106"/>
    </source>
</evidence>
<feature type="compositionally biased region" description="Low complexity" evidence="1">
    <location>
        <begin position="263"/>
        <end position="292"/>
    </location>
</feature>
<evidence type="ECO:0000256" key="1">
    <source>
        <dbReference type="SAM" id="MobiDB-lite"/>
    </source>
</evidence>
<dbReference type="InterPro" id="IPR001478">
    <property type="entry name" value="PDZ"/>
</dbReference>
<sequence>MTPSLIKKYGGMEDCLVSCHHNHSFSQDSSDSGSIGPPPSDSRLPPDGHEFPPDYKDPTSTNISGTKDDLINCKSSNCSSEQFRALKLINTNRLITRHDEKSIKSVKAKIAMFQSSPPSQASNPSNKKEDPSSFRFDSKTRSMTNVSSNLKRSPVSSEEESKNKIQNRSQSLLEIPLSSSSTHSSQSNNTLVKRFNSSGYIPIDSLETRRRSNISKLKGLVIPESGSEVSHETKSASSIELPEIISKDLSEAKRINLETPKSITTASSSTTSTTTSIMTSTSSNITTTMSTIKPTQRSITAPPWKQSSPTSHHSQYSPAFKRKPFSLFDDSPTLSDPPKARSTPLKDEYSSSSSTLFEEEMDENNPRLLKRESVEAINRKNILDSCKKSSGVTALSRKNIGKPASRSSSFTIAERKKSFENGSKPENRRFSREIDVSRRSSSSVTPTSSRRSSKSSDITLEGNPRLSFDDSNEDEVDNGNSDNILDNCSHSSWKSDENKSVDNQEKCVNLEEEMKDIDIDENWGESKDDLNNDSNISMDIIDDSLFKLGEEACTNVNVLYTSSKKDNVLYSGSSKLIPSNCINNLNPSLPPPPQNSHMLSKPFHPPDRKYSVPIYSNNDHVKMREKKNDPVPSRPSSLVDTAEMKVFEVGNLGPNTNPSHVSSPIHNETIADCVSKSSNNSTSSGRRAVSVNDIRRAFEKAEASLSLTANTSSNSSGGAPSHNRMSSIDSTTSEESSIPTPHYYGSVSSLISGQSNLKDHYGSITSLASSTSLISPQELQGLIDEANQSLEESGTPSHEIMVIVLHREFTAGSIGITLAGGVDYENKDITVHKVIPGTLADRDGRIQKGDRVLSINGRSTKGVTHREALSILKGPRAEVVLVLSRSRSVTPAEYDRTDFSSYGSNGRPPKILESPLDHKSLLSDLKFVDVPRSPPVTVVLKKEGTGLGFSLEGGKDSPVGDRPLTIKKIFTGGAADKSSILKIGDEILSVNNTDCTRMSRIEAWNFMKKLSDGMASIVVRQKLDNTEHSPPTPDVTEKSNPNILPGSHTSEESHSKLEANR</sequence>
<feature type="compositionally biased region" description="Basic and acidic residues" evidence="1">
    <location>
        <begin position="44"/>
        <end position="57"/>
    </location>
</feature>
<dbReference type="SUPFAM" id="SSF50156">
    <property type="entry name" value="PDZ domain-like"/>
    <property type="match status" value="2"/>
</dbReference>
<feature type="compositionally biased region" description="Low complexity" evidence="1">
    <location>
        <begin position="705"/>
        <end position="718"/>
    </location>
</feature>
<feature type="compositionally biased region" description="Basic and acidic residues" evidence="1">
    <location>
        <begin position="413"/>
        <end position="438"/>
    </location>
</feature>
<dbReference type="CDD" id="cd06763">
    <property type="entry name" value="PDZ7_PDZD2-PDZ4_hPro-IL-16-like"/>
    <property type="match status" value="1"/>
</dbReference>
<feature type="compositionally biased region" description="Low complexity" evidence="1">
    <location>
        <begin position="726"/>
        <end position="738"/>
    </location>
</feature>
<accession>A0A0K2TJK1</accession>
<dbReference type="PROSITE" id="PS50106">
    <property type="entry name" value="PDZ"/>
    <property type="match status" value="2"/>
</dbReference>
<feature type="region of interest" description="Disordered" evidence="1">
    <location>
        <begin position="1024"/>
        <end position="1061"/>
    </location>
</feature>
<feature type="compositionally biased region" description="Basic and acidic residues" evidence="1">
    <location>
        <begin position="1049"/>
        <end position="1061"/>
    </location>
</feature>
<dbReference type="Pfam" id="PF00595">
    <property type="entry name" value="PDZ"/>
    <property type="match status" value="2"/>
</dbReference>
<feature type="region of interest" description="Disordered" evidence="1">
    <location>
        <begin position="263"/>
        <end position="367"/>
    </location>
</feature>
<dbReference type="Gene3D" id="2.30.42.10">
    <property type="match status" value="2"/>
</dbReference>
<feature type="compositionally biased region" description="Basic and acidic residues" evidence="1">
    <location>
        <begin position="493"/>
        <end position="502"/>
    </location>
</feature>
<dbReference type="PANTHER" id="PTHR11324:SF16">
    <property type="entry name" value="PDZ DOMAIN-CONTAINING PROTEIN 2"/>
    <property type="match status" value="1"/>
</dbReference>
<evidence type="ECO:0000313" key="3">
    <source>
        <dbReference type="EMBL" id="CDW26228.1"/>
    </source>
</evidence>
<feature type="compositionally biased region" description="Polar residues" evidence="1">
    <location>
        <begin position="141"/>
        <end position="156"/>
    </location>
</feature>